<keyword evidence="2" id="KW-0808">Transferase</keyword>
<dbReference type="RefSeq" id="WP_048035354.1">
    <property type="nucleotide sequence ID" value="NZ_CP030117.1"/>
</dbReference>
<evidence type="ECO:0000256" key="1">
    <source>
        <dbReference type="SAM" id="SignalP"/>
    </source>
</evidence>
<feature type="chain" id="PRO_5016332262" evidence="1">
    <location>
        <begin position="27"/>
        <end position="217"/>
    </location>
</feature>
<evidence type="ECO:0000313" key="2">
    <source>
        <dbReference type="EMBL" id="AWX58949.1"/>
    </source>
</evidence>
<proteinExistence type="predicted"/>
<reference evidence="2 3" key="1">
    <citation type="journal article" date="2015" name="Genome Announc.">
        <title>Draft Genome Sequence of Brevibacillus brevis DZQ7, a Plant Growth-Promoting Rhizobacterium with Broad-Spectrum Antimicrobial Activity.</title>
        <authorList>
            <person name="Hou Q."/>
            <person name="Wang C."/>
            <person name="Hou X."/>
            <person name="Xia Z."/>
            <person name="Ye J."/>
            <person name="Liu K."/>
            <person name="Liu H."/>
            <person name="Wang J."/>
            <person name="Guo H."/>
            <person name="Yu X."/>
            <person name="Yang Y."/>
            <person name="Du B."/>
            <person name="Ding Y."/>
        </authorList>
    </citation>
    <scope>NUCLEOTIDE SEQUENCE [LARGE SCALE GENOMIC DNA]</scope>
    <source>
        <strain evidence="2 3">DZQ7</strain>
    </source>
</reference>
<dbReference type="GO" id="GO:0016740">
    <property type="term" value="F:transferase activity"/>
    <property type="evidence" value="ECO:0007669"/>
    <property type="project" value="UniProtKB-KW"/>
</dbReference>
<protein>
    <submittedName>
        <fullName evidence="2">Glycosyltransferase</fullName>
    </submittedName>
</protein>
<dbReference type="AlphaFoldDB" id="A0A2Z4MS99"/>
<accession>A0A2Z4MS99</accession>
<sequence length="217" mass="24288">MTTMLRKATLLMICMALLGVPGMAAAKESQGNVQQAECIKPKEVKLQGDMRRLWIDHLLWDHTYMVSALAGLEDKDAVQARLLKNQVDIGNAIKPYYGEEAGKKLTELLTAHITIGGKIIDAAKKGDQAAVAKLDKDWHRNADEIAKFLSSANPNWNEKELKEMMYTHLKLLTDNLQARLKKDWEADIAAFDKGEDHIISFADVLTAGIIKQFPNQF</sequence>
<dbReference type="EMBL" id="CP030117">
    <property type="protein sequence ID" value="AWX58949.1"/>
    <property type="molecule type" value="Genomic_DNA"/>
</dbReference>
<gene>
    <name evidence="2" type="ORF">AB432_029590</name>
</gene>
<organism evidence="2 3">
    <name type="scientific">Brevibacillus brevis</name>
    <name type="common">Bacillus brevis</name>
    <dbReference type="NCBI Taxonomy" id="1393"/>
    <lineage>
        <taxon>Bacteria</taxon>
        <taxon>Bacillati</taxon>
        <taxon>Bacillota</taxon>
        <taxon>Bacilli</taxon>
        <taxon>Bacillales</taxon>
        <taxon>Paenibacillaceae</taxon>
        <taxon>Brevibacillus</taxon>
    </lineage>
</organism>
<dbReference type="Proteomes" id="UP000036061">
    <property type="component" value="Chromosome"/>
</dbReference>
<name>A0A2Z4MS99_BREBE</name>
<evidence type="ECO:0000313" key="3">
    <source>
        <dbReference type="Proteomes" id="UP000036061"/>
    </source>
</evidence>
<feature type="signal peptide" evidence="1">
    <location>
        <begin position="1"/>
        <end position="26"/>
    </location>
</feature>
<keyword evidence="1" id="KW-0732">Signal</keyword>